<dbReference type="Gene3D" id="3.30.60.90">
    <property type="match status" value="1"/>
</dbReference>
<evidence type="ECO:0000313" key="13">
    <source>
        <dbReference type="Proteomes" id="UP001375240"/>
    </source>
</evidence>
<dbReference type="GO" id="GO:0005739">
    <property type="term" value="C:mitochondrion"/>
    <property type="evidence" value="ECO:0007669"/>
    <property type="project" value="UniProtKB-SubCell"/>
</dbReference>
<dbReference type="InterPro" id="IPR052374">
    <property type="entry name" value="SERAC1"/>
</dbReference>
<dbReference type="Proteomes" id="UP001375240">
    <property type="component" value="Unassembled WGS sequence"/>
</dbReference>
<keyword evidence="7" id="KW-0862">Zinc</keyword>
<feature type="compositionally biased region" description="Low complexity" evidence="10">
    <location>
        <begin position="463"/>
        <end position="479"/>
    </location>
</feature>
<feature type="region of interest" description="Disordered" evidence="10">
    <location>
        <begin position="333"/>
        <end position="558"/>
    </location>
</feature>
<protein>
    <recommendedName>
        <fullName evidence="11">ZZ-type domain-containing protein</fullName>
    </recommendedName>
</protein>
<evidence type="ECO:0000256" key="8">
    <source>
        <dbReference type="ARBA" id="ARBA00023128"/>
    </source>
</evidence>
<dbReference type="InterPro" id="IPR000433">
    <property type="entry name" value="Znf_ZZ"/>
</dbReference>
<evidence type="ECO:0000256" key="2">
    <source>
        <dbReference type="ARBA" id="ARBA00004240"/>
    </source>
</evidence>
<evidence type="ECO:0000256" key="5">
    <source>
        <dbReference type="ARBA" id="ARBA00022771"/>
    </source>
</evidence>
<keyword evidence="4" id="KW-0479">Metal-binding</keyword>
<reference evidence="12 13" key="1">
    <citation type="submission" date="2019-10" db="EMBL/GenBank/DDBJ databases">
        <authorList>
            <person name="Palmer J.M."/>
        </authorList>
    </citation>
    <scope>NUCLEOTIDE SEQUENCE [LARGE SCALE GENOMIC DNA]</scope>
    <source>
        <strain evidence="12 13">TWF696</strain>
    </source>
</reference>
<evidence type="ECO:0000256" key="1">
    <source>
        <dbReference type="ARBA" id="ARBA00004173"/>
    </source>
</evidence>
<dbReference type="GO" id="GO:0016020">
    <property type="term" value="C:membrane"/>
    <property type="evidence" value="ECO:0007669"/>
    <property type="project" value="UniProtKB-SubCell"/>
</dbReference>
<evidence type="ECO:0000256" key="7">
    <source>
        <dbReference type="ARBA" id="ARBA00022833"/>
    </source>
</evidence>
<feature type="compositionally biased region" description="Polar residues" evidence="10">
    <location>
        <begin position="402"/>
        <end position="416"/>
    </location>
</feature>
<organism evidence="12 13">
    <name type="scientific">Orbilia brochopaga</name>
    <dbReference type="NCBI Taxonomy" id="3140254"/>
    <lineage>
        <taxon>Eukaryota</taxon>
        <taxon>Fungi</taxon>
        <taxon>Dikarya</taxon>
        <taxon>Ascomycota</taxon>
        <taxon>Pezizomycotina</taxon>
        <taxon>Orbiliomycetes</taxon>
        <taxon>Orbiliales</taxon>
        <taxon>Orbiliaceae</taxon>
        <taxon>Orbilia</taxon>
    </lineage>
</organism>
<dbReference type="GO" id="GO:0008270">
    <property type="term" value="F:zinc ion binding"/>
    <property type="evidence" value="ECO:0007669"/>
    <property type="project" value="UniProtKB-KW"/>
</dbReference>
<evidence type="ECO:0000313" key="12">
    <source>
        <dbReference type="EMBL" id="KAK6359321.1"/>
    </source>
</evidence>
<proteinExistence type="predicted"/>
<sequence length="916" mass="101911">MSTQHPVFNRQDILGLHLVRTPASEIAHTCDIIILHGLNGGPAKTWRHPDGHIWFADFLPADIADPDSWTNARIWTYGYDADTAFSSTSSTALDFARNLLYKVNRIREGYEHHKIIWVCHSLGGIVVKTALVEAYLIQDYQPILAQTIGIIFLGTPHNGSSMASVAEIGAKIAGVVLPDAIMPKNRSLIKSLRKDSSRLFETAGRFANICGAMKIYSMYESMPTVGGVKVVERESAVLNLGKIETQVMLDGTNHRTMCRYQGPTDQNYLAVLDAIKKLTKSTSTLFDPPDIPPVRTQHQYNPPPSTSPYYGQNGFGDFPDARASQASLFSTASSYTSSSSHSGRPTSPVSAYSSATSNYSTGAPPPRPPVKEPLSNTWPMHSGQDDRRYTPSPYNPLRVPSTYASNTRPETSNSPPTYNPNGRNPSNRPEPSSRSMLSANSTSSLYNQPYTAYNNTSNNVPKTTSTTSNSYTPNPASNYEISHTASGPTGTSPTNAAKQFQSSHENTTSPPPRYNTRYENNSKPSSGKPGGGSSTEHTTRSTPAFPDTETEEKLPPPPSPHWICDGCMNPIYPFESRIHCLECPDYDSCGRCHEIGRIKKTHKRHHKEELIIKARQITQELSELVIPSEVHPERSPGRQFVNWIVRDERRIHHLSCHDDHARYLISSLEPGNYRVSFQIDLFLVSEFKDEHIKQLGTQPLGQLRVAVGVINSKKTFFREVLPEDKNLVGRLFDSGWYDDFDVKPLNVTTYVNLKCILPVEGNKDRDDIGIVFQWSDFKKFQSSDKALISFALVSARFEDLMEFDETFGGATNKAKPITKYIEPPSQAPAPGSAASALTLDDIFQAIMEVAQEERDKQEREAFQQAIAEELARRRRAQVEAQEREAAAQLMANYMVATQATVEFALLAEYLKYLTND</sequence>
<evidence type="ECO:0000256" key="6">
    <source>
        <dbReference type="ARBA" id="ARBA00022824"/>
    </source>
</evidence>
<dbReference type="Pfam" id="PF00569">
    <property type="entry name" value="ZZ"/>
    <property type="match status" value="1"/>
</dbReference>
<evidence type="ECO:0000256" key="4">
    <source>
        <dbReference type="ARBA" id="ARBA00022723"/>
    </source>
</evidence>
<evidence type="ECO:0000256" key="9">
    <source>
        <dbReference type="ARBA" id="ARBA00023136"/>
    </source>
</evidence>
<feature type="compositionally biased region" description="Low complexity" evidence="10">
    <location>
        <begin position="419"/>
        <end position="435"/>
    </location>
</feature>
<dbReference type="PANTHER" id="PTHR48182">
    <property type="entry name" value="PROTEIN SERAC1"/>
    <property type="match status" value="1"/>
</dbReference>
<dbReference type="EMBL" id="JAVHNQ010000001">
    <property type="protein sequence ID" value="KAK6359321.1"/>
    <property type="molecule type" value="Genomic_DNA"/>
</dbReference>
<feature type="domain" description="ZZ-type" evidence="11">
    <location>
        <begin position="562"/>
        <end position="603"/>
    </location>
</feature>
<feature type="compositionally biased region" description="Polar residues" evidence="10">
    <location>
        <begin position="480"/>
        <end position="508"/>
    </location>
</feature>
<keyword evidence="9" id="KW-0472">Membrane</keyword>
<keyword evidence="6" id="KW-0256">Endoplasmic reticulum</keyword>
<evidence type="ECO:0000259" key="11">
    <source>
        <dbReference type="Pfam" id="PF00569"/>
    </source>
</evidence>
<evidence type="ECO:0000256" key="10">
    <source>
        <dbReference type="SAM" id="MobiDB-lite"/>
    </source>
</evidence>
<dbReference type="InterPro" id="IPR043145">
    <property type="entry name" value="Znf_ZZ_sf"/>
</dbReference>
<dbReference type="CDD" id="cd02249">
    <property type="entry name" value="ZZ"/>
    <property type="match status" value="1"/>
</dbReference>
<feature type="region of interest" description="Disordered" evidence="10">
    <location>
        <begin position="283"/>
        <end position="317"/>
    </location>
</feature>
<dbReference type="SUPFAM" id="SSF53474">
    <property type="entry name" value="alpha/beta-Hydrolases"/>
    <property type="match status" value="1"/>
</dbReference>
<feature type="compositionally biased region" description="Polar residues" evidence="10">
    <location>
        <begin position="436"/>
        <end position="462"/>
    </location>
</feature>
<comment type="subcellular location">
    <subcellularLocation>
        <location evidence="2">Endoplasmic reticulum</location>
    </subcellularLocation>
    <subcellularLocation>
        <location evidence="3">Membrane</location>
    </subcellularLocation>
    <subcellularLocation>
        <location evidence="1">Mitochondrion</location>
    </subcellularLocation>
</comment>
<comment type="caution">
    <text evidence="12">The sequence shown here is derived from an EMBL/GenBank/DDBJ whole genome shotgun (WGS) entry which is preliminary data.</text>
</comment>
<keyword evidence="13" id="KW-1185">Reference proteome</keyword>
<dbReference type="AlphaFoldDB" id="A0AAV9VDV0"/>
<gene>
    <name evidence="12" type="ORF">TWF696_000482</name>
</gene>
<dbReference type="SUPFAM" id="SSF57850">
    <property type="entry name" value="RING/U-box"/>
    <property type="match status" value="1"/>
</dbReference>
<dbReference type="InterPro" id="IPR029058">
    <property type="entry name" value="AB_hydrolase_fold"/>
</dbReference>
<keyword evidence="8" id="KW-0496">Mitochondrion</keyword>
<feature type="compositionally biased region" description="Low complexity" evidence="10">
    <location>
        <begin position="333"/>
        <end position="361"/>
    </location>
</feature>
<evidence type="ECO:0000256" key="3">
    <source>
        <dbReference type="ARBA" id="ARBA00004370"/>
    </source>
</evidence>
<dbReference type="Gene3D" id="3.40.50.1820">
    <property type="entry name" value="alpha/beta hydrolase"/>
    <property type="match status" value="1"/>
</dbReference>
<name>A0AAV9VDV0_9PEZI</name>
<accession>A0AAV9VDV0</accession>
<dbReference type="PANTHER" id="PTHR48182:SF2">
    <property type="entry name" value="PROTEIN SERAC1"/>
    <property type="match status" value="1"/>
</dbReference>
<keyword evidence="5" id="KW-0863">Zinc-finger</keyword>
<dbReference type="GO" id="GO:0005783">
    <property type="term" value="C:endoplasmic reticulum"/>
    <property type="evidence" value="ECO:0007669"/>
    <property type="project" value="UniProtKB-SubCell"/>
</dbReference>